<dbReference type="GO" id="GO:0043138">
    <property type="term" value="F:3'-5' DNA helicase activity"/>
    <property type="evidence" value="ECO:0007669"/>
    <property type="project" value="TreeGrafter"/>
</dbReference>
<dbReference type="InterPro" id="IPR005259">
    <property type="entry name" value="PriA"/>
</dbReference>
<dbReference type="Proteomes" id="UP000471026">
    <property type="component" value="Unassembled WGS sequence"/>
</dbReference>
<comment type="similarity">
    <text evidence="8">Belongs to the helicase family. PriA subfamily.</text>
</comment>
<dbReference type="Pfam" id="PF17764">
    <property type="entry name" value="PriA_3primeBD"/>
    <property type="match status" value="1"/>
</dbReference>
<sequence length="836" mass="87684">MSPDPAGTEPATPESPRPESAGTAPQDSATSGSIPADRDTPERDTSGEQLALAGLPEAAPPAQPRTSPRKPLGSEGRAAHDPVAKVLLEAYVPHLDRVFDYRVTAALDDQAVVGSKVSVVFAGRKMSGWVVDRVAHTDVPEDRLLPIRRVLTPLPVARPEIVELAQAVAERCAGTVADVLRVAIAPRVARVDKGFSTPEGAETSETGVADSDDDAAAPAGVSAGSASDGAASGHLARATDSTTDGPLGREPSRDEAALDGTATGDAADPTAAAAPDRASSAAGEPVTTGWQHYAGGPEFVASVARGESARAVVEVLPSAEDHDWAVLTASAMATANAAGRGAVGVVADHKALERLERALCELVGEDAVVRLHADDGPTPRYRGFLELALGKKRLAVGTRSAAYAPVQDLALVCCHDDGDVNFVEQRAPYQHTRDVLLLRAQQQGVAALFTGYAVSPEALRLVATGWAARVAPDRADLRRLSPRIEATSDSYNTARDPLAARARLPHEAFRVAREALKSGPVLVQVARKGYAPVLACQRCRTPARCRACDGPLALSSAHAVPVCTWCGRHAHDWRCVECGFTRVRLSTVGASRTAEELGRSFPQVPVISSSHRTVRATVGAEPALVVATPGAEPVASGGYAAALLLDGNQMLARPWLRAEEQTLRRWFNAAALVRAGSHGGTVVVTADQDRAVGALVRWDPAGHAERELRERHELGLPPAVRTAALTGPRDAVEATLRDLRLPEQVRVVGPAPVEQAVGNGADVPDAEPRPATLDVPSGASSSRVERASERPYRALLFFGFGIAPRVTSALRAEKARASALREHAAVTVRCDVADLL</sequence>
<evidence type="ECO:0000256" key="6">
    <source>
        <dbReference type="ARBA" id="ARBA00022840"/>
    </source>
</evidence>
<evidence type="ECO:0000313" key="11">
    <source>
        <dbReference type="EMBL" id="NDO76885.1"/>
    </source>
</evidence>
<dbReference type="InterPro" id="IPR041222">
    <property type="entry name" value="PriA_3primeBD"/>
</dbReference>
<keyword evidence="5 8" id="KW-0862">Zinc</keyword>
<feature type="compositionally biased region" description="Low complexity" evidence="9">
    <location>
        <begin position="47"/>
        <end position="57"/>
    </location>
</feature>
<evidence type="ECO:0000256" key="5">
    <source>
        <dbReference type="ARBA" id="ARBA00022833"/>
    </source>
</evidence>
<evidence type="ECO:0000256" key="9">
    <source>
        <dbReference type="SAM" id="MobiDB-lite"/>
    </source>
</evidence>
<keyword evidence="7 8" id="KW-0238">DNA-binding</keyword>
<dbReference type="GO" id="GO:0006310">
    <property type="term" value="P:DNA recombination"/>
    <property type="evidence" value="ECO:0007669"/>
    <property type="project" value="InterPro"/>
</dbReference>
<keyword evidence="1 8" id="KW-0639">Primosome</keyword>
<keyword evidence="6 8" id="KW-0067">ATP-binding</keyword>
<comment type="cofactor">
    <cofactor evidence="8">
        <name>Zn(2+)</name>
        <dbReference type="ChEBI" id="CHEBI:29105"/>
    </cofactor>
    <text evidence="8">Binds 2 zinc ions per subunit.</text>
</comment>
<dbReference type="Gene3D" id="3.40.1440.60">
    <property type="entry name" value="PriA, 3(prime) DNA-binding domain"/>
    <property type="match status" value="1"/>
</dbReference>
<feature type="region of interest" description="Disordered" evidence="9">
    <location>
        <begin position="1"/>
        <end position="78"/>
    </location>
</feature>
<dbReference type="GO" id="GO:1990077">
    <property type="term" value="C:primosome complex"/>
    <property type="evidence" value="ECO:0007669"/>
    <property type="project" value="UniProtKB-UniRule"/>
</dbReference>
<feature type="binding site" evidence="8">
    <location>
        <position position="563"/>
    </location>
    <ligand>
        <name>Zn(2+)</name>
        <dbReference type="ChEBI" id="CHEBI:29105"/>
        <label>2</label>
    </ligand>
</feature>
<dbReference type="GO" id="GO:0006302">
    <property type="term" value="P:double-strand break repair"/>
    <property type="evidence" value="ECO:0007669"/>
    <property type="project" value="InterPro"/>
</dbReference>
<feature type="compositionally biased region" description="Basic and acidic residues" evidence="9">
    <location>
        <begin position="36"/>
        <end position="46"/>
    </location>
</feature>
<evidence type="ECO:0000259" key="10">
    <source>
        <dbReference type="Pfam" id="PF17764"/>
    </source>
</evidence>
<feature type="binding site" evidence="8">
    <location>
        <position position="545"/>
    </location>
    <ligand>
        <name>Zn(2+)</name>
        <dbReference type="ChEBI" id="CHEBI:29105"/>
        <label>2</label>
    </ligand>
</feature>
<feature type="binding site" evidence="8">
    <location>
        <position position="539"/>
    </location>
    <ligand>
        <name>Zn(2+)</name>
        <dbReference type="ChEBI" id="CHEBI:29105"/>
        <label>1</label>
    </ligand>
</feature>
<keyword evidence="2 8" id="KW-0235">DNA replication</keyword>
<feature type="binding site" evidence="8">
    <location>
        <position position="536"/>
    </location>
    <ligand>
        <name>Zn(2+)</name>
        <dbReference type="ChEBI" id="CHEBI:29105"/>
        <label>1</label>
    </ligand>
</feature>
<dbReference type="PANTHER" id="PTHR30580">
    <property type="entry name" value="PRIMOSOMAL PROTEIN N"/>
    <property type="match status" value="1"/>
</dbReference>
<evidence type="ECO:0000256" key="4">
    <source>
        <dbReference type="ARBA" id="ARBA00022741"/>
    </source>
</evidence>
<feature type="binding site" evidence="8">
    <location>
        <position position="575"/>
    </location>
    <ligand>
        <name>Zn(2+)</name>
        <dbReference type="ChEBI" id="CHEBI:29105"/>
        <label>1</label>
    </ligand>
</feature>
<dbReference type="GO" id="GO:0006270">
    <property type="term" value="P:DNA replication initiation"/>
    <property type="evidence" value="ECO:0007669"/>
    <property type="project" value="TreeGrafter"/>
</dbReference>
<gene>
    <name evidence="8" type="primary">priA</name>
    <name evidence="11" type="ORF">GKZ75_01185</name>
</gene>
<keyword evidence="4 8" id="KW-0547">Nucleotide-binding</keyword>
<feature type="domain" description="Primosomal protein N' 3' DNA-binding" evidence="10">
    <location>
        <begin position="92"/>
        <end position="184"/>
    </location>
</feature>
<evidence type="ECO:0000256" key="8">
    <source>
        <dbReference type="HAMAP-Rule" id="MF_00983"/>
    </source>
</evidence>
<protein>
    <recommendedName>
        <fullName evidence="8">Probable replication restart protein PriA</fullName>
    </recommendedName>
    <alternativeName>
        <fullName evidence="8">Putative ATP-dependent DNA helicase PriA</fullName>
    </alternativeName>
</protein>
<dbReference type="HAMAP" id="MF_00983">
    <property type="entry name" value="PriA"/>
    <property type="match status" value="1"/>
</dbReference>
<reference evidence="11 12" key="1">
    <citation type="submission" date="2019-11" db="EMBL/GenBank/DDBJ databases">
        <title>Draft genome sequence of Kocuria indica DP-K7, a methyl red degrading Actinobacterium.</title>
        <authorList>
            <person name="Kumaran S."/>
            <person name="Tischler D."/>
            <person name="Ngo A.C.R."/>
            <person name="Schultes F."/>
        </authorList>
    </citation>
    <scope>NUCLEOTIDE SEQUENCE [LARGE SCALE GENOMIC DNA]</scope>
    <source>
        <strain evidence="11 12">DP-K7</strain>
    </source>
</reference>
<feature type="binding site" evidence="8">
    <location>
        <position position="578"/>
    </location>
    <ligand>
        <name>Zn(2+)</name>
        <dbReference type="ChEBI" id="CHEBI:29105"/>
        <label>1</label>
    </ligand>
</feature>
<dbReference type="PANTHER" id="PTHR30580:SF0">
    <property type="entry name" value="PRIMOSOMAL PROTEIN N"/>
    <property type="match status" value="1"/>
</dbReference>
<dbReference type="Gene3D" id="3.40.50.300">
    <property type="entry name" value="P-loop containing nucleotide triphosphate hydrolases"/>
    <property type="match status" value="1"/>
</dbReference>
<comment type="caution">
    <text evidence="11">The sequence shown here is derived from an EMBL/GenBank/DDBJ whole genome shotgun (WGS) entry which is preliminary data.</text>
</comment>
<feature type="compositionally biased region" description="Low complexity" evidence="9">
    <location>
        <begin position="216"/>
        <end position="233"/>
    </location>
</feature>
<dbReference type="GO" id="GO:0003677">
    <property type="term" value="F:DNA binding"/>
    <property type="evidence" value="ECO:0007669"/>
    <property type="project" value="UniProtKB-UniRule"/>
</dbReference>
<feature type="compositionally biased region" description="Polar residues" evidence="9">
    <location>
        <begin position="23"/>
        <end position="33"/>
    </location>
</feature>
<evidence type="ECO:0000313" key="12">
    <source>
        <dbReference type="Proteomes" id="UP000471026"/>
    </source>
</evidence>
<dbReference type="GO" id="GO:0005524">
    <property type="term" value="F:ATP binding"/>
    <property type="evidence" value="ECO:0007669"/>
    <property type="project" value="UniProtKB-UniRule"/>
</dbReference>
<evidence type="ECO:0000256" key="2">
    <source>
        <dbReference type="ARBA" id="ARBA00022705"/>
    </source>
</evidence>
<comment type="function">
    <text evidence="8">Initiates the restart of stalled replication forks, which reloads the replicative helicase on sites other than the origin of replication. Recognizes and binds to abandoned replication forks and remodels them to uncover a helicase loading site. Promotes assembly of the primosome at these replication forks.</text>
</comment>
<dbReference type="InterPro" id="IPR027417">
    <property type="entry name" value="P-loop_NTPase"/>
</dbReference>
<dbReference type="RefSeq" id="WP_162228420.1">
    <property type="nucleotide sequence ID" value="NZ_WMHZ01000001.1"/>
</dbReference>
<feature type="binding site" evidence="8">
    <location>
        <position position="566"/>
    </location>
    <ligand>
        <name>Zn(2+)</name>
        <dbReference type="ChEBI" id="CHEBI:29105"/>
        <label>2</label>
    </ligand>
</feature>
<evidence type="ECO:0000256" key="1">
    <source>
        <dbReference type="ARBA" id="ARBA00022515"/>
    </source>
</evidence>
<feature type="binding site" evidence="8">
    <location>
        <position position="548"/>
    </location>
    <ligand>
        <name>Zn(2+)</name>
        <dbReference type="ChEBI" id="CHEBI:29105"/>
        <label>2</label>
    </ligand>
</feature>
<dbReference type="EMBL" id="WMHZ01000001">
    <property type="protein sequence ID" value="NDO76885.1"/>
    <property type="molecule type" value="Genomic_DNA"/>
</dbReference>
<feature type="region of interest" description="Disordered" evidence="9">
    <location>
        <begin position="194"/>
        <end position="290"/>
    </location>
</feature>
<comment type="caution">
    <text evidence="8">As this protein does not have any detectable helicase domains, it probably does not have helicase activity.</text>
</comment>
<dbReference type="GO" id="GO:0006269">
    <property type="term" value="P:DNA replication, synthesis of primer"/>
    <property type="evidence" value="ECO:0007669"/>
    <property type="project" value="UniProtKB-KW"/>
</dbReference>
<organism evidence="11 12">
    <name type="scientific">Kocuria marina subsp. indica</name>
    <dbReference type="NCBI Taxonomy" id="1049583"/>
    <lineage>
        <taxon>Bacteria</taxon>
        <taxon>Bacillati</taxon>
        <taxon>Actinomycetota</taxon>
        <taxon>Actinomycetes</taxon>
        <taxon>Micrococcales</taxon>
        <taxon>Micrococcaceae</taxon>
        <taxon>Kocuria</taxon>
    </lineage>
</organism>
<name>A0A6N9QUM9_9MICC</name>
<evidence type="ECO:0000256" key="3">
    <source>
        <dbReference type="ARBA" id="ARBA00022723"/>
    </source>
</evidence>
<accession>A0A6N9QUM9</accession>
<keyword evidence="3 8" id="KW-0479">Metal-binding</keyword>
<feature type="compositionally biased region" description="Low complexity" evidence="9">
    <location>
        <begin position="258"/>
        <end position="283"/>
    </location>
</feature>
<evidence type="ECO:0000256" key="7">
    <source>
        <dbReference type="ARBA" id="ARBA00023125"/>
    </source>
</evidence>
<dbReference type="GO" id="GO:0008270">
    <property type="term" value="F:zinc ion binding"/>
    <property type="evidence" value="ECO:0007669"/>
    <property type="project" value="UniProtKB-UniRule"/>
</dbReference>
<feature type="region of interest" description="Disordered" evidence="9">
    <location>
        <begin position="757"/>
        <end position="785"/>
    </location>
</feature>
<comment type="subunit">
    <text evidence="8">Component of the replication restart primosome.</text>
</comment>
<dbReference type="AlphaFoldDB" id="A0A6N9QUM9"/>
<proteinExistence type="inferred from homology"/>
<dbReference type="InterPro" id="IPR042115">
    <property type="entry name" value="PriA_3primeBD_sf"/>
</dbReference>